<feature type="transmembrane region" description="Helical" evidence="6">
    <location>
        <begin position="62"/>
        <end position="82"/>
    </location>
</feature>
<dbReference type="Pfam" id="PF03073">
    <property type="entry name" value="TspO_MBR"/>
    <property type="match status" value="1"/>
</dbReference>
<gene>
    <name evidence="7" type="ORF">FBZ96_11037</name>
</gene>
<feature type="transmembrane region" description="Helical" evidence="6">
    <location>
        <begin position="21"/>
        <end position="42"/>
    </location>
</feature>
<comment type="caution">
    <text evidence="7">The sequence shown here is derived from an EMBL/GenBank/DDBJ whole genome shotgun (WGS) entry which is preliminary data.</text>
</comment>
<organism evidence="7 8">
    <name type="scientific">Bradyrhizobium stylosanthis</name>
    <dbReference type="NCBI Taxonomy" id="1803665"/>
    <lineage>
        <taxon>Bacteria</taxon>
        <taxon>Pseudomonadati</taxon>
        <taxon>Pseudomonadota</taxon>
        <taxon>Alphaproteobacteria</taxon>
        <taxon>Hyphomicrobiales</taxon>
        <taxon>Nitrobacteraceae</taxon>
        <taxon>Bradyrhizobium</taxon>
    </lineage>
</organism>
<dbReference type="FunFam" id="1.20.1260.100:FF:000001">
    <property type="entry name" value="translocator protein 2"/>
    <property type="match status" value="1"/>
</dbReference>
<dbReference type="OrthoDB" id="9795496at2"/>
<dbReference type="Gene3D" id="1.20.1260.100">
    <property type="entry name" value="TspO/MBR protein"/>
    <property type="match status" value="1"/>
</dbReference>
<dbReference type="Proteomes" id="UP000319949">
    <property type="component" value="Unassembled WGS sequence"/>
</dbReference>
<evidence type="ECO:0000256" key="5">
    <source>
        <dbReference type="ARBA" id="ARBA00023136"/>
    </source>
</evidence>
<dbReference type="InterPro" id="IPR004307">
    <property type="entry name" value="TspO_MBR"/>
</dbReference>
<accession>A0A560D615</accession>
<reference evidence="7 8" key="1">
    <citation type="submission" date="2019-06" db="EMBL/GenBank/DDBJ databases">
        <title>Genomic Encyclopedia of Type Strains, Phase IV (KMG-V): Genome sequencing to study the core and pangenomes of soil and plant-associated prokaryotes.</title>
        <authorList>
            <person name="Whitman W."/>
        </authorList>
    </citation>
    <scope>NUCLEOTIDE SEQUENCE [LARGE SCALE GENOMIC DNA]</scope>
    <source>
        <strain evidence="7 8">BR 510</strain>
    </source>
</reference>
<dbReference type="PANTHER" id="PTHR10057:SF0">
    <property type="entry name" value="TRANSLOCATOR PROTEIN"/>
    <property type="match status" value="1"/>
</dbReference>
<dbReference type="GO" id="GO:0033013">
    <property type="term" value="P:tetrapyrrole metabolic process"/>
    <property type="evidence" value="ECO:0007669"/>
    <property type="project" value="UniProtKB-ARBA"/>
</dbReference>
<sequence>MTAASAKSGGRAGETRSDVPSYTKLVLFLCAVLTAGFAIGLLNPPGQWYSTLSKPPANPPNYVFAPVWSVVYVVIAIAGWRVWEHENNRTGKAIWAGQMALNFAWSPVFFTLHSTRGALVIIIAMLATILAFVARQWSRDRWSALLFAPYVVWVSFATFLNASIVLLNP</sequence>
<evidence type="ECO:0000313" key="8">
    <source>
        <dbReference type="Proteomes" id="UP000319949"/>
    </source>
</evidence>
<dbReference type="AlphaFoldDB" id="A0A560D615"/>
<keyword evidence="5 6" id="KW-0472">Membrane</keyword>
<proteinExistence type="inferred from homology"/>
<dbReference type="GO" id="GO:0016020">
    <property type="term" value="C:membrane"/>
    <property type="evidence" value="ECO:0007669"/>
    <property type="project" value="UniProtKB-SubCell"/>
</dbReference>
<evidence type="ECO:0000313" key="7">
    <source>
        <dbReference type="EMBL" id="TWA92567.1"/>
    </source>
</evidence>
<keyword evidence="8" id="KW-1185">Reference proteome</keyword>
<dbReference type="EMBL" id="VITK01000010">
    <property type="protein sequence ID" value="TWA92567.1"/>
    <property type="molecule type" value="Genomic_DNA"/>
</dbReference>
<comment type="subcellular location">
    <subcellularLocation>
        <location evidence="1">Membrane</location>
        <topology evidence="1">Multi-pass membrane protein</topology>
    </subcellularLocation>
</comment>
<name>A0A560D615_9BRAD</name>
<evidence type="ECO:0000256" key="1">
    <source>
        <dbReference type="ARBA" id="ARBA00004141"/>
    </source>
</evidence>
<protein>
    <submittedName>
        <fullName evidence="7">TspO/MBR related protein</fullName>
    </submittedName>
</protein>
<evidence type="ECO:0000256" key="2">
    <source>
        <dbReference type="ARBA" id="ARBA00007524"/>
    </source>
</evidence>
<dbReference type="RefSeq" id="WP_145668857.1">
    <property type="nucleotide sequence ID" value="NZ_VITK01000010.1"/>
</dbReference>
<keyword evidence="4 6" id="KW-1133">Transmembrane helix</keyword>
<feature type="transmembrane region" description="Helical" evidence="6">
    <location>
        <begin position="94"/>
        <end position="112"/>
    </location>
</feature>
<keyword evidence="3 6" id="KW-0812">Transmembrane</keyword>
<evidence type="ECO:0000256" key="6">
    <source>
        <dbReference type="SAM" id="Phobius"/>
    </source>
</evidence>
<comment type="similarity">
    <text evidence="2">Belongs to the TspO/BZRP family.</text>
</comment>
<feature type="transmembrane region" description="Helical" evidence="6">
    <location>
        <begin position="146"/>
        <end position="167"/>
    </location>
</feature>
<dbReference type="CDD" id="cd15904">
    <property type="entry name" value="TSPO_MBR"/>
    <property type="match status" value="1"/>
</dbReference>
<evidence type="ECO:0000256" key="4">
    <source>
        <dbReference type="ARBA" id="ARBA00022989"/>
    </source>
</evidence>
<dbReference type="PIRSF" id="PIRSF005859">
    <property type="entry name" value="PBR"/>
    <property type="match status" value="1"/>
</dbReference>
<feature type="transmembrane region" description="Helical" evidence="6">
    <location>
        <begin position="118"/>
        <end position="134"/>
    </location>
</feature>
<dbReference type="InterPro" id="IPR038330">
    <property type="entry name" value="TspO/MBR-related_sf"/>
</dbReference>
<dbReference type="PANTHER" id="PTHR10057">
    <property type="entry name" value="PERIPHERAL-TYPE BENZODIAZEPINE RECEPTOR"/>
    <property type="match status" value="1"/>
</dbReference>
<evidence type="ECO:0000256" key="3">
    <source>
        <dbReference type="ARBA" id="ARBA00022692"/>
    </source>
</evidence>